<dbReference type="GO" id="GO:0006284">
    <property type="term" value="P:base-excision repair"/>
    <property type="evidence" value="ECO:0007669"/>
    <property type="project" value="InterPro"/>
</dbReference>
<keyword evidence="11" id="KW-0511">Multifunctional enzyme</keyword>
<reference evidence="16 17" key="1">
    <citation type="journal article" date="1991" name="Int. J. Syst. Bacteriol.">
        <title>Description of the erythromycin-producing bacterium Arthrobacter sp. strain NRRL B-3381 as Aeromicrobium erythreum gen. nov., sp. nov.</title>
        <authorList>
            <person name="Miller E.S."/>
            <person name="Woese C.R."/>
            <person name="Brenner S."/>
        </authorList>
    </citation>
    <scope>NUCLEOTIDE SEQUENCE [LARGE SCALE GENOMIC DNA]</scope>
    <source>
        <strain evidence="16 17">AR18</strain>
    </source>
</reference>
<keyword evidence="10" id="KW-0456">Lyase</keyword>
<dbReference type="SMART" id="SM00898">
    <property type="entry name" value="Fapy_DNA_glyco"/>
    <property type="match status" value="1"/>
</dbReference>
<evidence type="ECO:0000259" key="14">
    <source>
        <dbReference type="PROSITE" id="PS51066"/>
    </source>
</evidence>
<dbReference type="EC" id="4.2.99.18" evidence="2"/>
<dbReference type="GO" id="GO:0003684">
    <property type="term" value="F:damaged DNA binding"/>
    <property type="evidence" value="ECO:0007669"/>
    <property type="project" value="InterPro"/>
</dbReference>
<dbReference type="InterPro" id="IPR015886">
    <property type="entry name" value="H2TH_FPG"/>
</dbReference>
<dbReference type="GO" id="GO:0000703">
    <property type="term" value="F:oxidized pyrimidine nucleobase lesion DNA N-glycosylase activity"/>
    <property type="evidence" value="ECO:0007669"/>
    <property type="project" value="TreeGrafter"/>
</dbReference>
<dbReference type="Proteomes" id="UP000067689">
    <property type="component" value="Chromosome"/>
</dbReference>
<evidence type="ECO:0000256" key="4">
    <source>
        <dbReference type="ARBA" id="ARBA00022763"/>
    </source>
</evidence>
<organism evidence="16 17">
    <name type="scientific">Aeromicrobium erythreum</name>
    <dbReference type="NCBI Taxonomy" id="2041"/>
    <lineage>
        <taxon>Bacteria</taxon>
        <taxon>Bacillati</taxon>
        <taxon>Actinomycetota</taxon>
        <taxon>Actinomycetes</taxon>
        <taxon>Propionibacteriales</taxon>
        <taxon>Nocardioidaceae</taxon>
        <taxon>Aeromicrobium</taxon>
    </lineage>
</organism>
<evidence type="ECO:0000256" key="12">
    <source>
        <dbReference type="ARBA" id="ARBA00023295"/>
    </source>
</evidence>
<keyword evidence="7" id="KW-0862">Zinc</keyword>
<dbReference type="Gene3D" id="1.10.8.50">
    <property type="match status" value="1"/>
</dbReference>
<dbReference type="EMBL" id="CP011502">
    <property type="protein sequence ID" value="ALX04179.1"/>
    <property type="molecule type" value="Genomic_DNA"/>
</dbReference>
<dbReference type="KEGG" id="aer:AERYTH_05425"/>
<evidence type="ECO:0000256" key="7">
    <source>
        <dbReference type="ARBA" id="ARBA00022833"/>
    </source>
</evidence>
<dbReference type="InterPro" id="IPR044090">
    <property type="entry name" value="Nei2_N"/>
</dbReference>
<evidence type="ECO:0000256" key="2">
    <source>
        <dbReference type="ARBA" id="ARBA00012720"/>
    </source>
</evidence>
<dbReference type="PANTHER" id="PTHR42697:SF1">
    <property type="entry name" value="ENDONUCLEASE 8"/>
    <property type="match status" value="1"/>
</dbReference>
<evidence type="ECO:0000259" key="15">
    <source>
        <dbReference type="PROSITE" id="PS51068"/>
    </source>
</evidence>
<accession>A0A0U3KGN7</accession>
<dbReference type="SMART" id="SM01232">
    <property type="entry name" value="H2TH"/>
    <property type="match status" value="1"/>
</dbReference>
<keyword evidence="8" id="KW-0238">DNA-binding</keyword>
<dbReference type="SUPFAM" id="SSF46946">
    <property type="entry name" value="S13-like H2TH domain"/>
    <property type="match status" value="1"/>
</dbReference>
<feature type="domain" description="FPG-type" evidence="14">
    <location>
        <begin position="220"/>
        <end position="259"/>
    </location>
</feature>
<evidence type="ECO:0000256" key="13">
    <source>
        <dbReference type="PROSITE-ProRule" id="PRU00391"/>
    </source>
</evidence>
<dbReference type="PROSITE" id="PS51066">
    <property type="entry name" value="ZF_FPG_2"/>
    <property type="match status" value="1"/>
</dbReference>
<dbReference type="STRING" id="2041.AERYTH_05425"/>
<dbReference type="InterPro" id="IPR010979">
    <property type="entry name" value="Ribosomal_uS13-like_H2TH"/>
</dbReference>
<keyword evidence="5 13" id="KW-0863">Zinc-finger</keyword>
<keyword evidence="3" id="KW-0479">Metal-binding</keyword>
<evidence type="ECO:0000313" key="17">
    <source>
        <dbReference type="Proteomes" id="UP000067689"/>
    </source>
</evidence>
<proteinExistence type="inferred from homology"/>
<dbReference type="PANTHER" id="PTHR42697">
    <property type="entry name" value="ENDONUCLEASE 8"/>
    <property type="match status" value="1"/>
</dbReference>
<evidence type="ECO:0000256" key="8">
    <source>
        <dbReference type="ARBA" id="ARBA00023125"/>
    </source>
</evidence>
<evidence type="ECO:0000256" key="6">
    <source>
        <dbReference type="ARBA" id="ARBA00022801"/>
    </source>
</evidence>
<comment type="similarity">
    <text evidence="1">Belongs to the FPG family.</text>
</comment>
<dbReference type="InterPro" id="IPR035937">
    <property type="entry name" value="FPG_N"/>
</dbReference>
<dbReference type="SUPFAM" id="SSF57716">
    <property type="entry name" value="Glucocorticoid receptor-like (DNA-binding domain)"/>
    <property type="match status" value="1"/>
</dbReference>
<keyword evidence="12" id="KW-0326">Glycosidase</keyword>
<dbReference type="OrthoDB" id="9800855at2"/>
<evidence type="ECO:0000313" key="16">
    <source>
        <dbReference type="EMBL" id="ALX04179.1"/>
    </source>
</evidence>
<dbReference type="RefSeq" id="WP_067855651.1">
    <property type="nucleotide sequence ID" value="NZ_CP011502.1"/>
</dbReference>
<dbReference type="InterPro" id="IPR000214">
    <property type="entry name" value="Znf_DNA_glyclase/AP_lyase"/>
</dbReference>
<evidence type="ECO:0000256" key="10">
    <source>
        <dbReference type="ARBA" id="ARBA00023239"/>
    </source>
</evidence>
<keyword evidence="6" id="KW-0378">Hydrolase</keyword>
<keyword evidence="4" id="KW-0227">DNA damage</keyword>
<dbReference type="AlphaFoldDB" id="A0A0U3KGN7"/>
<protein>
    <recommendedName>
        <fullName evidence="2">DNA-(apurinic or apyrimidinic site) lyase</fullName>
        <ecNumber evidence="2">4.2.99.18</ecNumber>
    </recommendedName>
</protein>
<dbReference type="GO" id="GO:0140078">
    <property type="term" value="F:class I DNA-(apurinic or apyrimidinic site) endonuclease activity"/>
    <property type="evidence" value="ECO:0007669"/>
    <property type="project" value="UniProtKB-EC"/>
</dbReference>
<dbReference type="PROSITE" id="PS51068">
    <property type="entry name" value="FPG_CAT"/>
    <property type="match status" value="1"/>
</dbReference>
<dbReference type="InterPro" id="IPR012319">
    <property type="entry name" value="FPG_cat"/>
</dbReference>
<keyword evidence="9" id="KW-0234">DNA repair</keyword>
<dbReference type="Gene3D" id="3.20.190.10">
    <property type="entry name" value="MutM-like, N-terminal"/>
    <property type="match status" value="1"/>
</dbReference>
<evidence type="ECO:0000256" key="1">
    <source>
        <dbReference type="ARBA" id="ARBA00009409"/>
    </source>
</evidence>
<name>A0A0U3KGN7_9ACTN</name>
<evidence type="ECO:0000256" key="9">
    <source>
        <dbReference type="ARBA" id="ARBA00023204"/>
    </source>
</evidence>
<sequence length="259" mass="29683">MPEGDTVWRTAHHLREVLEGRELVRSDVRVPQWATLDLSGRTVDEVLSRGKHLLIRVGDASIHSHLKMEGAWHVLRRGSRWRRPAHTARIVLETEQHQAIGFQLGLLEILKRENDDDALAYLGPDLLGPDWDLAEATRRVESDPDRPIFVALLDQRNLAGLGNEYVNELLFLSGLAPTRRVGDVPDVARVVERGHRLLDVNKARVERTFTGSTRQGEERWVYRREHARCRRCGTPLRDGELGDQPGRERITFWCPHCQT</sequence>
<dbReference type="PATRIC" id="fig|2041.4.peg.1128"/>
<dbReference type="Pfam" id="PF01149">
    <property type="entry name" value="Fapy_DNA_glyco"/>
    <property type="match status" value="1"/>
</dbReference>
<dbReference type="SUPFAM" id="SSF81624">
    <property type="entry name" value="N-terminal domain of MutM-like DNA repair proteins"/>
    <property type="match status" value="1"/>
</dbReference>
<evidence type="ECO:0000256" key="5">
    <source>
        <dbReference type="ARBA" id="ARBA00022771"/>
    </source>
</evidence>
<evidence type="ECO:0000256" key="11">
    <source>
        <dbReference type="ARBA" id="ARBA00023268"/>
    </source>
</evidence>
<dbReference type="CDD" id="cd08971">
    <property type="entry name" value="AcNei2_N"/>
    <property type="match status" value="1"/>
</dbReference>
<gene>
    <name evidence="16" type="ORF">AERYTH_05425</name>
</gene>
<dbReference type="Pfam" id="PF06831">
    <property type="entry name" value="H2TH"/>
    <property type="match status" value="1"/>
</dbReference>
<feature type="domain" description="Formamidopyrimidine-DNA glycosylase catalytic" evidence="15">
    <location>
        <begin position="2"/>
        <end position="128"/>
    </location>
</feature>
<keyword evidence="17" id="KW-1185">Reference proteome</keyword>
<evidence type="ECO:0000256" key="3">
    <source>
        <dbReference type="ARBA" id="ARBA00022723"/>
    </source>
</evidence>
<dbReference type="GO" id="GO:0008270">
    <property type="term" value="F:zinc ion binding"/>
    <property type="evidence" value="ECO:0007669"/>
    <property type="project" value="UniProtKB-KW"/>
</dbReference>